<keyword evidence="3 7" id="KW-0217">Developmental protein</keyword>
<feature type="domain" description="CHRD" evidence="10">
    <location>
        <begin position="183"/>
        <end position="309"/>
    </location>
</feature>
<dbReference type="Gene3D" id="6.20.200.20">
    <property type="match status" value="3"/>
</dbReference>
<dbReference type="GO" id="GO:0005615">
    <property type="term" value="C:extracellular space"/>
    <property type="evidence" value="ECO:0007669"/>
    <property type="project" value="TreeGrafter"/>
</dbReference>
<dbReference type="InterPro" id="IPR052278">
    <property type="entry name" value="Chordin-like_regulators"/>
</dbReference>
<keyword evidence="4" id="KW-0964">Secreted</keyword>
<comment type="similarity">
    <text evidence="2">Belongs to the chordin family.</text>
</comment>
<dbReference type="PROSITE" id="PS50184">
    <property type="entry name" value="VWFC_2"/>
    <property type="match status" value="3"/>
</dbReference>
<dbReference type="PANTHER" id="PTHR46526">
    <property type="entry name" value="CHORDIN"/>
    <property type="match status" value="1"/>
</dbReference>
<evidence type="ECO:0008006" key="13">
    <source>
        <dbReference type="Google" id="ProtNLM"/>
    </source>
</evidence>
<feature type="non-terminal residue" evidence="11">
    <location>
        <position position="1"/>
    </location>
</feature>
<proteinExistence type="inferred from homology"/>
<keyword evidence="6" id="KW-0325">Glycoprotein</keyword>
<feature type="domain" description="VWFC" evidence="9">
    <location>
        <begin position="607"/>
        <end position="667"/>
    </location>
</feature>
<organism evidence="11 12">
    <name type="scientific">Halocaridina rubra</name>
    <name type="common">Hawaiian red shrimp</name>
    <dbReference type="NCBI Taxonomy" id="373956"/>
    <lineage>
        <taxon>Eukaryota</taxon>
        <taxon>Metazoa</taxon>
        <taxon>Ecdysozoa</taxon>
        <taxon>Arthropoda</taxon>
        <taxon>Crustacea</taxon>
        <taxon>Multicrustacea</taxon>
        <taxon>Malacostraca</taxon>
        <taxon>Eumalacostraca</taxon>
        <taxon>Eucarida</taxon>
        <taxon>Decapoda</taxon>
        <taxon>Pleocyemata</taxon>
        <taxon>Caridea</taxon>
        <taxon>Atyoidea</taxon>
        <taxon>Atyidae</taxon>
        <taxon>Halocaridina</taxon>
    </lineage>
</organism>
<dbReference type="GO" id="GO:0036122">
    <property type="term" value="F:BMP binding"/>
    <property type="evidence" value="ECO:0007669"/>
    <property type="project" value="TreeGrafter"/>
</dbReference>
<evidence type="ECO:0000256" key="6">
    <source>
        <dbReference type="ARBA" id="ARBA00023180"/>
    </source>
</evidence>
<dbReference type="SUPFAM" id="SSF57603">
    <property type="entry name" value="FnI-like domain"/>
    <property type="match status" value="3"/>
</dbReference>
<dbReference type="GO" id="GO:0030514">
    <property type="term" value="P:negative regulation of BMP signaling pathway"/>
    <property type="evidence" value="ECO:0007669"/>
    <property type="project" value="TreeGrafter"/>
</dbReference>
<dbReference type="SMART" id="SM00214">
    <property type="entry name" value="VWC"/>
    <property type="match status" value="3"/>
</dbReference>
<dbReference type="EMBL" id="JAXCGZ010013921">
    <property type="protein sequence ID" value="KAK7071801.1"/>
    <property type="molecule type" value="Genomic_DNA"/>
</dbReference>
<evidence type="ECO:0000256" key="3">
    <source>
        <dbReference type="ARBA" id="ARBA00022473"/>
    </source>
</evidence>
<dbReference type="InterPro" id="IPR016353">
    <property type="entry name" value="Chordin"/>
</dbReference>
<evidence type="ECO:0000313" key="12">
    <source>
        <dbReference type="Proteomes" id="UP001381693"/>
    </source>
</evidence>
<evidence type="ECO:0000313" key="11">
    <source>
        <dbReference type="EMBL" id="KAK7071801.1"/>
    </source>
</evidence>
<dbReference type="PANTHER" id="PTHR46526:SF1">
    <property type="entry name" value="CHORDIN"/>
    <property type="match status" value="1"/>
</dbReference>
<dbReference type="InterPro" id="IPR010895">
    <property type="entry name" value="CHRD"/>
</dbReference>
<dbReference type="SMART" id="SM00754">
    <property type="entry name" value="CHRD"/>
    <property type="match status" value="2"/>
</dbReference>
<comment type="subcellular location">
    <subcellularLocation>
        <location evidence="1">Secreted</location>
    </subcellularLocation>
</comment>
<protein>
    <recommendedName>
        <fullName evidence="13">Chordin</fullName>
    </recommendedName>
</protein>
<dbReference type="AlphaFoldDB" id="A0AAN8WWQ8"/>
<feature type="region of interest" description="Disordered" evidence="8">
    <location>
        <begin position="857"/>
        <end position="877"/>
    </location>
</feature>
<accession>A0AAN8WWQ8</accession>
<evidence type="ECO:0000259" key="10">
    <source>
        <dbReference type="PROSITE" id="PS50933"/>
    </source>
</evidence>
<evidence type="ECO:0000256" key="4">
    <source>
        <dbReference type="ARBA" id="ARBA00022525"/>
    </source>
</evidence>
<dbReference type="GO" id="GO:0009953">
    <property type="term" value="P:dorsal/ventral pattern formation"/>
    <property type="evidence" value="ECO:0007669"/>
    <property type="project" value="TreeGrafter"/>
</dbReference>
<feature type="domain" description="VWFC" evidence="9">
    <location>
        <begin position="677"/>
        <end position="748"/>
    </location>
</feature>
<feature type="domain" description="CHRD" evidence="10">
    <location>
        <begin position="60"/>
        <end position="181"/>
    </location>
</feature>
<dbReference type="PROSITE" id="PS50933">
    <property type="entry name" value="CHRD"/>
    <property type="match status" value="2"/>
</dbReference>
<evidence type="ECO:0000256" key="5">
    <source>
        <dbReference type="ARBA" id="ARBA00022737"/>
    </source>
</evidence>
<evidence type="ECO:0000256" key="2">
    <source>
        <dbReference type="ARBA" id="ARBA00007156"/>
    </source>
</evidence>
<reference evidence="11 12" key="1">
    <citation type="submission" date="2023-11" db="EMBL/GenBank/DDBJ databases">
        <title>Halocaridina rubra genome assembly.</title>
        <authorList>
            <person name="Smith C."/>
        </authorList>
    </citation>
    <scope>NUCLEOTIDE SEQUENCE [LARGE SCALE GENOMIC DNA]</scope>
    <source>
        <strain evidence="11">EP-1</strain>
        <tissue evidence="11">Whole</tissue>
    </source>
</reference>
<feature type="domain" description="VWFC" evidence="9">
    <location>
        <begin position="782"/>
        <end position="847"/>
    </location>
</feature>
<dbReference type="GO" id="GO:0048731">
    <property type="term" value="P:system development"/>
    <property type="evidence" value="ECO:0007669"/>
    <property type="project" value="UniProtKB-ARBA"/>
</dbReference>
<feature type="compositionally biased region" description="Basic residues" evidence="8">
    <location>
        <begin position="858"/>
        <end position="877"/>
    </location>
</feature>
<dbReference type="Pfam" id="PF00093">
    <property type="entry name" value="VWC"/>
    <property type="match status" value="3"/>
</dbReference>
<keyword evidence="5" id="KW-0677">Repeat</keyword>
<evidence type="ECO:0000256" key="7">
    <source>
        <dbReference type="PROSITE-ProRule" id="PRU00230"/>
    </source>
</evidence>
<name>A0AAN8WWQ8_HALRR</name>
<sequence length="877" mass="96301">IQKKKRIIAKVRCRNIKTECPKVACRDAIILPGACCKTCPSTSLMLTPQDEPQEPLEELTGRDFAVLLNGRTSQTPMTTSRVATGRLSLRRGTLHFSFLLEEGAPAPESIQFLSDSGSILEILEAQPTPYEATNSRICGTWTRVPKEYKALLREEKVWVALYPPEESGEDVISGLVARYVGVDTEIFSALLVPSPTANQTLSGGGTAIISAEKKTDSLHISLVFNGVFAPRESHNATIAVELSPSKALPAVTDTIILTKIASDLNRMEYRTTLGESSLRLLTRGHVSMKVMSVAAPELALEGMITPRATCNVFSTVLSVPESNSIHDNSLSLVSVPPPPYGSGWALLTVSNDGDFDYQIYVQGAAVTSLKLETQYRRGHRIVDDLTSNFVNNWANGSYSRPTFRDLDALLRGKIEVVVSTDDNTQTLRGMLSPVAVTEALRSRQPVLLSSPEVPLAATVWMAVDAVCVTHYDVQVAGPPPNGAIEPFWSLYLRENDTTWDPRLEMTKLDLEMEVEGRELFAHSTRLTRLSLSRLAHEASYLDLHLIPANNNTSPLPPLTGQIKGVTVPPKCLFDSDVYAESVGHPDDEFCAPGICLRHEGDTEAKSHKCKDADNRVFDDGSSWQSPANPCSMCMCTKGKIKCLDVICPDVNCDGATTPPGECCPICPGQAEVINSDQTCRLNDQRHKVGTLWYPFLVPKGFDKCVTCTCKLSSSARPEVSCTRTSCPVLHCDEDLKETLPDSCCPRCRLPPPPPNAPTLPPGVNNHPTLTEEEYRQNVLDRGGCVYRSSIVVENGKEWHPRINSFGELNCVTCRCKDGNITCDPEQCPTLNCKTLVESDRECCPHCADSANTNEFYRSRKRTSSRNKKNKGKKQPNF</sequence>
<comment type="caution">
    <text evidence="11">The sequence shown here is derived from an EMBL/GenBank/DDBJ whole genome shotgun (WGS) entry which is preliminary data.</text>
</comment>
<gene>
    <name evidence="11" type="ORF">SK128_020608</name>
</gene>
<dbReference type="PROSITE" id="PS01208">
    <property type="entry name" value="VWFC_1"/>
    <property type="match status" value="3"/>
</dbReference>
<keyword evidence="12" id="KW-1185">Reference proteome</keyword>
<evidence type="ECO:0000256" key="1">
    <source>
        <dbReference type="ARBA" id="ARBA00004613"/>
    </source>
</evidence>
<evidence type="ECO:0000256" key="8">
    <source>
        <dbReference type="SAM" id="MobiDB-lite"/>
    </source>
</evidence>
<evidence type="ECO:0000259" key="9">
    <source>
        <dbReference type="PROSITE" id="PS50184"/>
    </source>
</evidence>
<dbReference type="Proteomes" id="UP001381693">
    <property type="component" value="Unassembled WGS sequence"/>
</dbReference>
<dbReference type="InterPro" id="IPR001007">
    <property type="entry name" value="VWF_dom"/>
</dbReference>
<dbReference type="PIRSF" id="PIRSF002496">
    <property type="entry name" value="Chordin"/>
    <property type="match status" value="1"/>
</dbReference>